<name>A0AA39ZEF6_9PEZI</name>
<evidence type="ECO:0000256" key="1">
    <source>
        <dbReference type="SAM" id="SignalP"/>
    </source>
</evidence>
<dbReference type="AlphaFoldDB" id="A0AA39ZEF6"/>
<feature type="chain" id="PRO_5041467443" description="Secreted protein" evidence="1">
    <location>
        <begin position="26"/>
        <end position="163"/>
    </location>
</feature>
<evidence type="ECO:0008006" key="4">
    <source>
        <dbReference type="Google" id="ProtNLM"/>
    </source>
</evidence>
<gene>
    <name evidence="2" type="ORF">QBC41DRAFT_107732</name>
</gene>
<evidence type="ECO:0000313" key="3">
    <source>
        <dbReference type="Proteomes" id="UP001174997"/>
    </source>
</evidence>
<keyword evidence="1" id="KW-0732">Signal</keyword>
<reference evidence="2" key="1">
    <citation type="submission" date="2023-06" db="EMBL/GenBank/DDBJ databases">
        <title>Genome-scale phylogeny and comparative genomics of the fungal order Sordariales.</title>
        <authorList>
            <consortium name="Lawrence Berkeley National Laboratory"/>
            <person name="Hensen N."/>
            <person name="Bonometti L."/>
            <person name="Westerberg I."/>
            <person name="Brannstrom I.O."/>
            <person name="Guillou S."/>
            <person name="Cros-Aarteil S."/>
            <person name="Calhoun S."/>
            <person name="Haridas S."/>
            <person name="Kuo A."/>
            <person name="Mondo S."/>
            <person name="Pangilinan J."/>
            <person name="Riley R."/>
            <person name="Labutti K."/>
            <person name="Andreopoulos B."/>
            <person name="Lipzen A."/>
            <person name="Chen C."/>
            <person name="Yanf M."/>
            <person name="Daum C."/>
            <person name="Ng V."/>
            <person name="Clum A."/>
            <person name="Steindorff A."/>
            <person name="Ohm R."/>
            <person name="Martin F."/>
            <person name="Silar P."/>
            <person name="Natvig D."/>
            <person name="Lalanne C."/>
            <person name="Gautier V."/>
            <person name="Ament-Velasquez S.L."/>
            <person name="Kruys A."/>
            <person name="Hutchinson M.I."/>
            <person name="Powell A.J."/>
            <person name="Barry K."/>
            <person name="Miller A.N."/>
            <person name="Grigoriev I.V."/>
            <person name="Debuchy R."/>
            <person name="Gladieux P."/>
            <person name="Thoren M.H."/>
            <person name="Johannesson H."/>
        </authorList>
    </citation>
    <scope>NUCLEOTIDE SEQUENCE</scope>
    <source>
        <strain evidence="2">CBS 307.81</strain>
    </source>
</reference>
<proteinExistence type="predicted"/>
<protein>
    <recommendedName>
        <fullName evidence="4">Secreted protein</fullName>
    </recommendedName>
</protein>
<comment type="caution">
    <text evidence="2">The sequence shown here is derived from an EMBL/GenBank/DDBJ whole genome shotgun (WGS) entry which is preliminary data.</text>
</comment>
<dbReference type="Proteomes" id="UP001174997">
    <property type="component" value="Unassembled WGS sequence"/>
</dbReference>
<keyword evidence="3" id="KW-1185">Reference proteome</keyword>
<feature type="signal peptide" evidence="1">
    <location>
        <begin position="1"/>
        <end position="25"/>
    </location>
</feature>
<organism evidence="2 3">
    <name type="scientific">Cercophora samala</name>
    <dbReference type="NCBI Taxonomy" id="330535"/>
    <lineage>
        <taxon>Eukaryota</taxon>
        <taxon>Fungi</taxon>
        <taxon>Dikarya</taxon>
        <taxon>Ascomycota</taxon>
        <taxon>Pezizomycotina</taxon>
        <taxon>Sordariomycetes</taxon>
        <taxon>Sordariomycetidae</taxon>
        <taxon>Sordariales</taxon>
        <taxon>Lasiosphaeriaceae</taxon>
        <taxon>Cercophora</taxon>
    </lineage>
</organism>
<evidence type="ECO:0000313" key="2">
    <source>
        <dbReference type="EMBL" id="KAK0669484.1"/>
    </source>
</evidence>
<sequence>MATWFAQTFLLVGLDTMIVLPLARCNPHAGWCSQEARKGTGAAKYGSIFAHRPQSDARMCSLLGGLLVGVQPEAFHASQKLHCLISLLLRTCRDPSSPLILLPVKTNHNPSMRAHLVSVHSGPRSLFWLKLWITERQLAGFRSAVDRQAWHRRRSVVVLSSST</sequence>
<dbReference type="EMBL" id="JAULSY010000042">
    <property type="protein sequence ID" value="KAK0669484.1"/>
    <property type="molecule type" value="Genomic_DNA"/>
</dbReference>
<accession>A0AA39ZEF6</accession>